<evidence type="ECO:0008006" key="4">
    <source>
        <dbReference type="Google" id="ProtNLM"/>
    </source>
</evidence>
<name>A0A0E9MQA8_9SPHN</name>
<accession>A0A0E9MQA8</accession>
<dbReference type="OrthoDB" id="7507670at2"/>
<evidence type="ECO:0000313" key="3">
    <source>
        <dbReference type="Proteomes" id="UP000033202"/>
    </source>
</evidence>
<gene>
    <name evidence="2" type="ORF">SCH01S_29_00080</name>
</gene>
<dbReference type="STRING" id="1219043.SCH01S_29_00080"/>
<comment type="caution">
    <text evidence="2">The sequence shown here is derived from an EMBL/GenBank/DDBJ whole genome shotgun (WGS) entry which is preliminary data.</text>
</comment>
<feature type="transmembrane region" description="Helical" evidence="1">
    <location>
        <begin position="117"/>
        <end position="139"/>
    </location>
</feature>
<dbReference type="RefSeq" id="WP_046348153.1">
    <property type="nucleotide sequence ID" value="NZ_BBWU01000029.1"/>
</dbReference>
<dbReference type="Proteomes" id="UP000033202">
    <property type="component" value="Unassembled WGS sequence"/>
</dbReference>
<evidence type="ECO:0000313" key="2">
    <source>
        <dbReference type="EMBL" id="GAO39320.1"/>
    </source>
</evidence>
<reference evidence="2 3" key="1">
    <citation type="submission" date="2015-04" db="EMBL/GenBank/DDBJ databases">
        <title>Whole genome shotgun sequence of Sphingomonas changbaiensis NBRC 104936.</title>
        <authorList>
            <person name="Katano-Makiyama Y."/>
            <person name="Hosoyama A."/>
            <person name="Hashimoto M."/>
            <person name="Noguchi M."/>
            <person name="Tsuchikane K."/>
            <person name="Ohji S."/>
            <person name="Yamazoe A."/>
            <person name="Ichikawa N."/>
            <person name="Kimura A."/>
            <person name="Fujita N."/>
        </authorList>
    </citation>
    <scope>NUCLEOTIDE SEQUENCE [LARGE SCALE GENOMIC DNA]</scope>
    <source>
        <strain evidence="2 3">NBRC 104936</strain>
    </source>
</reference>
<proteinExistence type="predicted"/>
<dbReference type="AlphaFoldDB" id="A0A0E9MQA8"/>
<protein>
    <recommendedName>
        <fullName evidence="4">Sugar transporter</fullName>
    </recommendedName>
</protein>
<dbReference type="EMBL" id="BBWU01000029">
    <property type="protein sequence ID" value="GAO39320.1"/>
    <property type="molecule type" value="Genomic_DNA"/>
</dbReference>
<keyword evidence="1" id="KW-1133">Transmembrane helix</keyword>
<keyword evidence="1" id="KW-0812">Transmembrane</keyword>
<keyword evidence="3" id="KW-1185">Reference proteome</keyword>
<feature type="transmembrane region" description="Helical" evidence="1">
    <location>
        <begin position="58"/>
        <end position="80"/>
    </location>
</feature>
<feature type="transmembrane region" description="Helical" evidence="1">
    <location>
        <begin position="12"/>
        <end position="32"/>
    </location>
</feature>
<organism evidence="2 3">
    <name type="scientific">Sphingomonas changbaiensis NBRC 104936</name>
    <dbReference type="NCBI Taxonomy" id="1219043"/>
    <lineage>
        <taxon>Bacteria</taxon>
        <taxon>Pseudomonadati</taxon>
        <taxon>Pseudomonadota</taxon>
        <taxon>Alphaproteobacteria</taxon>
        <taxon>Sphingomonadales</taxon>
        <taxon>Sphingomonadaceae</taxon>
        <taxon>Sphingomonas</taxon>
    </lineage>
</organism>
<feature type="transmembrane region" description="Helical" evidence="1">
    <location>
        <begin position="87"/>
        <end position="105"/>
    </location>
</feature>
<evidence type="ECO:0000256" key="1">
    <source>
        <dbReference type="SAM" id="Phobius"/>
    </source>
</evidence>
<sequence length="145" mass="15962">MATASEIRVPVWFWIVSGVALLWEAMGCYSYLMEVSMNSARVAALPEAERTLMQSTPAWLYAVFAVAVWVGLLGAVSLLMRRAWARSLFIVSLIAVLIQFGWWFLVQKAASVLGPSAYGLPALIVVVAVLLVWFSGVAAKRGWLR</sequence>
<keyword evidence="1" id="KW-0472">Membrane</keyword>